<dbReference type="AlphaFoldDB" id="A0A4Q1K0D0"/>
<dbReference type="InterPro" id="IPR015032">
    <property type="entry name" value="ThsB__TIR-like_domain"/>
</dbReference>
<gene>
    <name evidence="2" type="ORF">EQG63_11900</name>
</gene>
<dbReference type="SUPFAM" id="SSF52206">
    <property type="entry name" value="Hypothetical protein MTH538"/>
    <property type="match status" value="1"/>
</dbReference>
<evidence type="ECO:0000313" key="3">
    <source>
        <dbReference type="Proteomes" id="UP000290283"/>
    </source>
</evidence>
<keyword evidence="3" id="KW-1185">Reference proteome</keyword>
<dbReference type="Pfam" id="PF08937">
    <property type="entry name" value="ThsB_TIR"/>
    <property type="match status" value="1"/>
</dbReference>
<reference evidence="3" key="1">
    <citation type="submission" date="2019-01" db="EMBL/GenBank/DDBJ databases">
        <title>Cytophagaceae bacterium strain CAR-16.</title>
        <authorList>
            <person name="Chen W.-M."/>
        </authorList>
    </citation>
    <scope>NUCLEOTIDE SEQUENCE [LARGE SCALE GENOMIC DNA]</scope>
    <source>
        <strain evidence="3">LLJ-11</strain>
    </source>
</reference>
<evidence type="ECO:0000259" key="1">
    <source>
        <dbReference type="Pfam" id="PF08937"/>
    </source>
</evidence>
<accession>A0A4Q1K0D0</accession>
<proteinExistence type="predicted"/>
<dbReference type="Gene3D" id="3.40.50.9200">
    <property type="entry name" value="Hypothetical protein MTH538"/>
    <property type="match status" value="1"/>
</dbReference>
<dbReference type="OrthoDB" id="9811746at2"/>
<evidence type="ECO:0000313" key="2">
    <source>
        <dbReference type="EMBL" id="RXR16317.1"/>
    </source>
</evidence>
<dbReference type="Proteomes" id="UP000290283">
    <property type="component" value="Unassembled WGS sequence"/>
</dbReference>
<dbReference type="InterPro" id="IPR036490">
    <property type="entry name" value="ThsB_TIR-like_sf"/>
</dbReference>
<sequence>MAKRQVFYSFHYDNDVFRVQQIRNIGALEDNKPVSANDWETVKKGGETSIKKWIDENLNYKSCVVVLVGSETSDRKWVNYEISKAWNDGRAILGIYIHNLKCPNTGKSKQGTNPFDKFQMKNGTKLSSVVKCYNPDSNDAYNDIATNLENWIEDAIKNR</sequence>
<dbReference type="RefSeq" id="WP_129436595.1">
    <property type="nucleotide sequence ID" value="NZ_SBKO01000006.1"/>
</dbReference>
<protein>
    <submittedName>
        <fullName evidence="2">Molecular chaperone Tir</fullName>
    </submittedName>
</protein>
<comment type="caution">
    <text evidence="2">The sequence shown here is derived from an EMBL/GenBank/DDBJ whole genome shotgun (WGS) entry which is preliminary data.</text>
</comment>
<feature type="domain" description="Thoeris protein ThsB TIR-like" evidence="1">
    <location>
        <begin position="7"/>
        <end position="101"/>
    </location>
</feature>
<dbReference type="EMBL" id="SBKO01000006">
    <property type="protein sequence ID" value="RXR16317.1"/>
    <property type="molecule type" value="Genomic_DNA"/>
</dbReference>
<organism evidence="2 3">
    <name type="scientific">Flavobacterium amnicola</name>
    <dbReference type="NCBI Taxonomy" id="2506422"/>
    <lineage>
        <taxon>Bacteria</taxon>
        <taxon>Pseudomonadati</taxon>
        <taxon>Bacteroidota</taxon>
        <taxon>Flavobacteriia</taxon>
        <taxon>Flavobacteriales</taxon>
        <taxon>Flavobacteriaceae</taxon>
        <taxon>Flavobacterium</taxon>
    </lineage>
</organism>
<name>A0A4Q1K0D0_9FLAO</name>